<dbReference type="InterPro" id="IPR013762">
    <property type="entry name" value="Integrase-like_cat_sf"/>
</dbReference>
<gene>
    <name evidence="3" type="ORF">RU86_GL001873</name>
</gene>
<sequence length="50" mass="5542">MLVLAGVSQKVIMDRVGHANPRTTSEIYTHLVSSQRQQAVKVLNDLPRIA</sequence>
<evidence type="ECO:0000259" key="2">
    <source>
        <dbReference type="PROSITE" id="PS51898"/>
    </source>
</evidence>
<dbReference type="EMBL" id="JXJW01000005">
    <property type="protein sequence ID" value="PCS07816.1"/>
    <property type="molecule type" value="Genomic_DNA"/>
</dbReference>
<dbReference type="InterPro" id="IPR002104">
    <property type="entry name" value="Integrase_catalytic"/>
</dbReference>
<dbReference type="InterPro" id="IPR011010">
    <property type="entry name" value="DNA_brk_join_enz"/>
</dbReference>
<evidence type="ECO:0000256" key="1">
    <source>
        <dbReference type="ARBA" id="ARBA00023172"/>
    </source>
</evidence>
<feature type="domain" description="Tyr recombinase" evidence="2">
    <location>
        <begin position="1"/>
        <end position="42"/>
    </location>
</feature>
<dbReference type="Gene3D" id="1.10.443.10">
    <property type="entry name" value="Intergrase catalytic core"/>
    <property type="match status" value="1"/>
</dbReference>
<accession>A0A2A5S2V1</accession>
<evidence type="ECO:0000313" key="4">
    <source>
        <dbReference type="Proteomes" id="UP000218282"/>
    </source>
</evidence>
<dbReference type="Proteomes" id="UP000218282">
    <property type="component" value="Unassembled WGS sequence"/>
</dbReference>
<dbReference type="SUPFAM" id="SSF56349">
    <property type="entry name" value="DNA breaking-rejoining enzymes"/>
    <property type="match status" value="1"/>
</dbReference>
<dbReference type="GO" id="GO:0006310">
    <property type="term" value="P:DNA recombination"/>
    <property type="evidence" value="ECO:0007669"/>
    <property type="project" value="UniProtKB-KW"/>
</dbReference>
<name>A0A2A5S2V1_9LACT</name>
<proteinExistence type="predicted"/>
<evidence type="ECO:0000313" key="3">
    <source>
        <dbReference type="EMBL" id="PCS07816.1"/>
    </source>
</evidence>
<organism evidence="3 4">
    <name type="scientific">Pseudolactococcus piscium</name>
    <dbReference type="NCBI Taxonomy" id="1364"/>
    <lineage>
        <taxon>Bacteria</taxon>
        <taxon>Bacillati</taxon>
        <taxon>Bacillota</taxon>
        <taxon>Bacilli</taxon>
        <taxon>Lactobacillales</taxon>
        <taxon>Streptococcaceae</taxon>
        <taxon>Pseudolactococcus</taxon>
    </lineage>
</organism>
<dbReference type="PROSITE" id="PS51898">
    <property type="entry name" value="TYR_RECOMBINASE"/>
    <property type="match status" value="1"/>
</dbReference>
<keyword evidence="1" id="KW-0233">DNA recombination</keyword>
<reference evidence="3 4" key="1">
    <citation type="submission" date="2014-12" db="EMBL/GenBank/DDBJ databases">
        <title>Draft genome sequences of 10 type strains of Lactococcus.</title>
        <authorList>
            <person name="Sun Z."/>
            <person name="Zhong Z."/>
            <person name="Liu W."/>
            <person name="Zhang W."/>
            <person name="Zhang H."/>
        </authorList>
    </citation>
    <scope>NUCLEOTIDE SEQUENCE [LARGE SCALE GENOMIC DNA]</scope>
    <source>
        <strain evidence="3 4">DSM 6634</strain>
    </source>
</reference>
<protein>
    <recommendedName>
        <fullName evidence="2">Tyr recombinase domain-containing protein</fullName>
    </recommendedName>
</protein>
<keyword evidence="4" id="KW-1185">Reference proteome</keyword>
<dbReference type="GO" id="GO:0015074">
    <property type="term" value="P:DNA integration"/>
    <property type="evidence" value="ECO:0007669"/>
    <property type="project" value="InterPro"/>
</dbReference>
<comment type="caution">
    <text evidence="3">The sequence shown here is derived from an EMBL/GenBank/DDBJ whole genome shotgun (WGS) entry which is preliminary data.</text>
</comment>
<dbReference type="AlphaFoldDB" id="A0A2A5S2V1"/>
<dbReference type="GO" id="GO:0003677">
    <property type="term" value="F:DNA binding"/>
    <property type="evidence" value="ECO:0007669"/>
    <property type="project" value="InterPro"/>
</dbReference>